<name>A0ABN3WQM7_9ACTN</name>
<dbReference type="Proteomes" id="UP001501423">
    <property type="component" value="Unassembled WGS sequence"/>
</dbReference>
<dbReference type="EMBL" id="BAAAVA010000025">
    <property type="protein sequence ID" value="GAA2924414.1"/>
    <property type="molecule type" value="Genomic_DNA"/>
</dbReference>
<dbReference type="RefSeq" id="WP_346089108.1">
    <property type="nucleotide sequence ID" value="NZ_BAAAVA010000025.1"/>
</dbReference>
<evidence type="ECO:0000313" key="2">
    <source>
        <dbReference type="Proteomes" id="UP001501423"/>
    </source>
</evidence>
<keyword evidence="2" id="KW-1185">Reference proteome</keyword>
<protein>
    <submittedName>
        <fullName evidence="1">Uncharacterized protein</fullName>
    </submittedName>
</protein>
<proteinExistence type="predicted"/>
<organism evidence="1 2">
    <name type="scientific">Streptomyces erythrogriseus</name>
    <dbReference type="NCBI Taxonomy" id="284027"/>
    <lineage>
        <taxon>Bacteria</taxon>
        <taxon>Bacillati</taxon>
        <taxon>Actinomycetota</taxon>
        <taxon>Actinomycetes</taxon>
        <taxon>Kitasatosporales</taxon>
        <taxon>Streptomycetaceae</taxon>
        <taxon>Streptomyces</taxon>
        <taxon>Streptomyces griseoincarnatus group</taxon>
    </lineage>
</organism>
<evidence type="ECO:0000313" key="1">
    <source>
        <dbReference type="EMBL" id="GAA2924414.1"/>
    </source>
</evidence>
<reference evidence="2" key="1">
    <citation type="journal article" date="2019" name="Int. J. Syst. Evol. Microbiol.">
        <title>The Global Catalogue of Microorganisms (GCM) 10K type strain sequencing project: providing services to taxonomists for standard genome sequencing and annotation.</title>
        <authorList>
            <consortium name="The Broad Institute Genomics Platform"/>
            <consortium name="The Broad Institute Genome Sequencing Center for Infectious Disease"/>
            <person name="Wu L."/>
            <person name="Ma J."/>
        </authorList>
    </citation>
    <scope>NUCLEOTIDE SEQUENCE [LARGE SCALE GENOMIC DNA]</scope>
    <source>
        <strain evidence="2">JCM 9650</strain>
    </source>
</reference>
<gene>
    <name evidence="1" type="ORF">GCM10010478_26130</name>
</gene>
<accession>A0ABN3WQM7</accession>
<sequence>MTALPTPSASERWLLRATILSARADDTRWDQQRTLLRSVASYDSRSQTWTTWIGELDLTTVNKLQSVFDAARTFGTEIHIEPVPVPTGWTGPAFTGNTDVAAVLTAKGKEGRPRGELPLA</sequence>
<comment type="caution">
    <text evidence="1">The sequence shown here is derived from an EMBL/GenBank/DDBJ whole genome shotgun (WGS) entry which is preliminary data.</text>
</comment>